<dbReference type="OMA" id="CPESHET"/>
<feature type="compositionally biased region" description="Low complexity" evidence="1">
    <location>
        <begin position="444"/>
        <end position="457"/>
    </location>
</feature>
<dbReference type="AlphaFoldDB" id="R7SP72"/>
<feature type="region of interest" description="Disordered" evidence="1">
    <location>
        <begin position="413"/>
        <end position="471"/>
    </location>
</feature>
<dbReference type="GeneID" id="18836084"/>
<feature type="compositionally biased region" description="Low complexity" evidence="1">
    <location>
        <begin position="79"/>
        <end position="111"/>
    </location>
</feature>
<gene>
    <name evidence="2" type="ORF">DICSQDRAFT_140902</name>
</gene>
<feature type="compositionally biased region" description="Low complexity" evidence="1">
    <location>
        <begin position="373"/>
        <end position="391"/>
    </location>
</feature>
<dbReference type="Proteomes" id="UP000053319">
    <property type="component" value="Unassembled WGS sequence"/>
</dbReference>
<dbReference type="HOGENOM" id="CLU_031737_0_0_1"/>
<proteinExistence type="predicted"/>
<feature type="region of interest" description="Disordered" evidence="1">
    <location>
        <begin position="32"/>
        <end position="178"/>
    </location>
</feature>
<feature type="compositionally biased region" description="Pro residues" evidence="1">
    <location>
        <begin position="112"/>
        <end position="122"/>
    </location>
</feature>
<protein>
    <submittedName>
        <fullName evidence="2">Uncharacterized protein</fullName>
    </submittedName>
</protein>
<organism evidence="2 3">
    <name type="scientific">Dichomitus squalens (strain LYAD-421)</name>
    <name type="common">Western red white-rot fungus</name>
    <dbReference type="NCBI Taxonomy" id="732165"/>
    <lineage>
        <taxon>Eukaryota</taxon>
        <taxon>Fungi</taxon>
        <taxon>Dikarya</taxon>
        <taxon>Basidiomycota</taxon>
        <taxon>Agaricomycotina</taxon>
        <taxon>Agaricomycetes</taxon>
        <taxon>Polyporales</taxon>
        <taxon>Polyporaceae</taxon>
        <taxon>Dichomitus</taxon>
    </lineage>
</organism>
<name>R7SP72_DICSQ</name>
<evidence type="ECO:0000256" key="1">
    <source>
        <dbReference type="SAM" id="MobiDB-lite"/>
    </source>
</evidence>
<dbReference type="RefSeq" id="XP_007370452.1">
    <property type="nucleotide sequence ID" value="XM_007370390.1"/>
</dbReference>
<reference evidence="2 3" key="1">
    <citation type="journal article" date="2012" name="Science">
        <title>The Paleozoic origin of enzymatic lignin decomposition reconstructed from 31 fungal genomes.</title>
        <authorList>
            <person name="Floudas D."/>
            <person name="Binder M."/>
            <person name="Riley R."/>
            <person name="Barry K."/>
            <person name="Blanchette R.A."/>
            <person name="Henrissat B."/>
            <person name="Martinez A.T."/>
            <person name="Otillar R."/>
            <person name="Spatafora J.W."/>
            <person name="Yadav J.S."/>
            <person name="Aerts A."/>
            <person name="Benoit I."/>
            <person name="Boyd A."/>
            <person name="Carlson A."/>
            <person name="Copeland A."/>
            <person name="Coutinho P.M."/>
            <person name="de Vries R.P."/>
            <person name="Ferreira P."/>
            <person name="Findley K."/>
            <person name="Foster B."/>
            <person name="Gaskell J."/>
            <person name="Glotzer D."/>
            <person name="Gorecki P."/>
            <person name="Heitman J."/>
            <person name="Hesse C."/>
            <person name="Hori C."/>
            <person name="Igarashi K."/>
            <person name="Jurgens J.A."/>
            <person name="Kallen N."/>
            <person name="Kersten P."/>
            <person name="Kohler A."/>
            <person name="Kuees U."/>
            <person name="Kumar T.K.A."/>
            <person name="Kuo A."/>
            <person name="LaButti K."/>
            <person name="Larrondo L.F."/>
            <person name="Lindquist E."/>
            <person name="Ling A."/>
            <person name="Lombard V."/>
            <person name="Lucas S."/>
            <person name="Lundell T."/>
            <person name="Martin R."/>
            <person name="McLaughlin D.J."/>
            <person name="Morgenstern I."/>
            <person name="Morin E."/>
            <person name="Murat C."/>
            <person name="Nagy L.G."/>
            <person name="Nolan M."/>
            <person name="Ohm R.A."/>
            <person name="Patyshakuliyeva A."/>
            <person name="Rokas A."/>
            <person name="Ruiz-Duenas F.J."/>
            <person name="Sabat G."/>
            <person name="Salamov A."/>
            <person name="Samejima M."/>
            <person name="Schmutz J."/>
            <person name="Slot J.C."/>
            <person name="St John F."/>
            <person name="Stenlid J."/>
            <person name="Sun H."/>
            <person name="Sun S."/>
            <person name="Syed K."/>
            <person name="Tsang A."/>
            <person name="Wiebenga A."/>
            <person name="Young D."/>
            <person name="Pisabarro A."/>
            <person name="Eastwood D.C."/>
            <person name="Martin F."/>
            <person name="Cullen D."/>
            <person name="Grigoriev I.V."/>
            <person name="Hibbett D.S."/>
        </authorList>
    </citation>
    <scope>NUCLEOTIDE SEQUENCE [LARGE SCALE GENOMIC DNA]</scope>
    <source>
        <strain evidence="2 3">LYAD-421 SS1</strain>
    </source>
</reference>
<evidence type="ECO:0000313" key="2">
    <source>
        <dbReference type="EMBL" id="EJF56772.1"/>
    </source>
</evidence>
<sequence length="471" mass="50161">MTEYATDPEAIHDFLTARERTVNWVNVHGAGLNFASPSSPPSVLSEEGVLSYGPSESDASSSHSVPPRMLLRYEDGRPDIPISHSHSPHSRGGPSAQSSSRHTRSRSGSLAPPAPADMPPMPARHAQSLSYASGSRYASAGPSGQPLISPSRSPENIRILPSRQPDDSQRMAAASTQMHAFPQQPSIHDRVPPLADQLHTSNQSVYAPTARHATSPNQPIPIAASPATVTQMHSQPAGHHNGGSRFYEKPGMAASRVQSGLPYQYSPPAIVYAPSGRHGGRSNYQPPAIVYSPSSHGHHRAPAPGIAYSRSDPFPLPTQYSPQARAGATPFPPSQGSSSHRSRQRAQSTTEHLSSRGRSRGPSSSRDHPRTRSPTPSLSASETSSDTSGSTYYVLPSPGQKVQIIVPNAATVYTSTPKSSPRSPRSPSSANDSPKKAFFARIFSRGSGSVDSRGSSGQARGERGRIPFSWR</sequence>
<evidence type="ECO:0000313" key="3">
    <source>
        <dbReference type="Proteomes" id="UP000053319"/>
    </source>
</evidence>
<feature type="compositionally biased region" description="Low complexity" evidence="1">
    <location>
        <begin position="414"/>
        <end position="429"/>
    </location>
</feature>
<accession>R7SP72</accession>
<feature type="compositionally biased region" description="Low complexity" evidence="1">
    <location>
        <begin position="128"/>
        <end position="144"/>
    </location>
</feature>
<dbReference type="OrthoDB" id="3249663at2759"/>
<dbReference type="EMBL" id="JH719463">
    <property type="protein sequence ID" value="EJF56772.1"/>
    <property type="molecule type" value="Genomic_DNA"/>
</dbReference>
<feature type="region of interest" description="Disordered" evidence="1">
    <location>
        <begin position="274"/>
        <end position="395"/>
    </location>
</feature>
<dbReference type="KEGG" id="dsq:DICSQDRAFT_140902"/>